<evidence type="ECO:0000256" key="6">
    <source>
        <dbReference type="ARBA" id="ARBA00012791"/>
    </source>
</evidence>
<accession>A0A023D5Y1</accession>
<comment type="function">
    <text evidence="2">Catalyzes the conversion of dihydroorotate to orotate with quinone as electron acceptor.</text>
</comment>
<name>A0A023D5Y1_ACIMT</name>
<dbReference type="GO" id="GO:0005737">
    <property type="term" value="C:cytoplasm"/>
    <property type="evidence" value="ECO:0007669"/>
    <property type="project" value="InterPro"/>
</dbReference>
<dbReference type="UniPathway" id="UPA00070">
    <property type="reaction ID" value="UER00946"/>
</dbReference>
<dbReference type="EC" id="1.3.5.2" evidence="6 14"/>
<dbReference type="PANTHER" id="PTHR48109:SF4">
    <property type="entry name" value="DIHYDROOROTATE DEHYDROGENASE (QUINONE), MITOCHONDRIAL"/>
    <property type="match status" value="1"/>
</dbReference>
<dbReference type="Pfam" id="PF01180">
    <property type="entry name" value="DHO_dh"/>
    <property type="match status" value="1"/>
</dbReference>
<evidence type="ECO:0000256" key="11">
    <source>
        <dbReference type="ARBA" id="ARBA00023002"/>
    </source>
</evidence>
<evidence type="ECO:0000256" key="4">
    <source>
        <dbReference type="ARBA" id="ARBA00005161"/>
    </source>
</evidence>
<keyword evidence="10" id="KW-0665">Pyrimidine biosynthesis</keyword>
<evidence type="ECO:0000256" key="9">
    <source>
        <dbReference type="ARBA" id="ARBA00022643"/>
    </source>
</evidence>
<feature type="domain" description="Dihydroorotate dehydrogenase catalytic" evidence="15">
    <location>
        <begin position="43"/>
        <end position="340"/>
    </location>
</feature>
<proteinExistence type="inferred from homology"/>
<keyword evidence="8" id="KW-0285">Flavoprotein</keyword>
<dbReference type="SUPFAM" id="SSF51395">
    <property type="entry name" value="FMN-linked oxidoreductases"/>
    <property type="match status" value="1"/>
</dbReference>
<evidence type="ECO:0000256" key="12">
    <source>
        <dbReference type="ARBA" id="ARBA00023136"/>
    </source>
</evidence>
<evidence type="ECO:0000256" key="2">
    <source>
        <dbReference type="ARBA" id="ARBA00003125"/>
    </source>
</evidence>
<dbReference type="InterPro" id="IPR005719">
    <property type="entry name" value="Dihydroorotate_DH_2"/>
</dbReference>
<dbReference type="CDD" id="cd04738">
    <property type="entry name" value="DHOD_2_like"/>
    <property type="match status" value="1"/>
</dbReference>
<dbReference type="PANTHER" id="PTHR48109">
    <property type="entry name" value="DIHYDROOROTATE DEHYDROGENASE (QUINONE), MITOCHONDRIAL-RELATED"/>
    <property type="match status" value="1"/>
</dbReference>
<evidence type="ECO:0000256" key="8">
    <source>
        <dbReference type="ARBA" id="ARBA00022630"/>
    </source>
</evidence>
<dbReference type="RefSeq" id="WP_042058715.1">
    <property type="nucleotide sequence ID" value="NZ_BAND01000050.1"/>
</dbReference>
<dbReference type="EMBL" id="BAND01000050">
    <property type="protein sequence ID" value="GAJ29181.1"/>
    <property type="molecule type" value="Genomic_DNA"/>
</dbReference>
<dbReference type="PROSITE" id="PS00911">
    <property type="entry name" value="DHODEHASE_1"/>
    <property type="match status" value="1"/>
</dbReference>
<evidence type="ECO:0000313" key="17">
    <source>
        <dbReference type="Proteomes" id="UP000019760"/>
    </source>
</evidence>
<evidence type="ECO:0000313" key="16">
    <source>
        <dbReference type="EMBL" id="GAJ29181.1"/>
    </source>
</evidence>
<evidence type="ECO:0000256" key="13">
    <source>
        <dbReference type="ARBA" id="ARBA00048639"/>
    </source>
</evidence>
<keyword evidence="12" id="KW-0472">Membrane</keyword>
<reference evidence="16 17" key="2">
    <citation type="journal article" date="2014" name="FEMS Microbiol. Lett.">
        <title>Draft genomic DNA sequence of the facultatively methylotrophic bacterium Acidomonas methanolica type strain MB58.</title>
        <authorList>
            <person name="Higashiura N."/>
            <person name="Hadano H."/>
            <person name="Hirakawa H."/>
            <person name="Matsutani M."/>
            <person name="Takabe S."/>
            <person name="Matsushita K."/>
            <person name="Azuma Y."/>
        </authorList>
    </citation>
    <scope>NUCLEOTIDE SEQUENCE [LARGE SCALE GENOMIC DNA]</scope>
    <source>
        <strain evidence="16 17">MB58</strain>
    </source>
</reference>
<dbReference type="OrthoDB" id="9802377at2"/>
<keyword evidence="17" id="KW-1185">Reference proteome</keyword>
<comment type="pathway">
    <text evidence="4">Pyrimidine metabolism; UMP biosynthesis via de novo pathway; orotate from (S)-dihydroorotate (quinone route): step 1/1.</text>
</comment>
<evidence type="ECO:0000256" key="3">
    <source>
        <dbReference type="ARBA" id="ARBA00004370"/>
    </source>
</evidence>
<evidence type="ECO:0000256" key="10">
    <source>
        <dbReference type="ARBA" id="ARBA00022975"/>
    </source>
</evidence>
<evidence type="ECO:0000256" key="5">
    <source>
        <dbReference type="ARBA" id="ARBA00005359"/>
    </source>
</evidence>
<dbReference type="Proteomes" id="UP000019760">
    <property type="component" value="Unassembled WGS sequence"/>
</dbReference>
<dbReference type="GO" id="GO:0016020">
    <property type="term" value="C:membrane"/>
    <property type="evidence" value="ECO:0007669"/>
    <property type="project" value="UniProtKB-SubCell"/>
</dbReference>
<protein>
    <recommendedName>
        <fullName evidence="7 14">Dihydroorotate dehydrogenase (quinone)</fullName>
        <ecNumber evidence="6 14">1.3.5.2</ecNumber>
    </recommendedName>
</protein>
<evidence type="ECO:0000256" key="14">
    <source>
        <dbReference type="NCBIfam" id="TIGR01036"/>
    </source>
</evidence>
<keyword evidence="9" id="KW-0288">FMN</keyword>
<comment type="cofactor">
    <cofactor evidence="1">
        <name>FMN</name>
        <dbReference type="ChEBI" id="CHEBI:58210"/>
    </cofactor>
</comment>
<dbReference type="GO" id="GO:0044205">
    <property type="term" value="P:'de novo' UMP biosynthetic process"/>
    <property type="evidence" value="ECO:0007669"/>
    <property type="project" value="UniProtKB-UniPathway"/>
</dbReference>
<evidence type="ECO:0000259" key="15">
    <source>
        <dbReference type="Pfam" id="PF01180"/>
    </source>
</evidence>
<comment type="catalytic activity">
    <reaction evidence="13">
        <text>(S)-dihydroorotate + a quinone = orotate + a quinol</text>
        <dbReference type="Rhea" id="RHEA:30187"/>
        <dbReference type="ChEBI" id="CHEBI:24646"/>
        <dbReference type="ChEBI" id="CHEBI:30839"/>
        <dbReference type="ChEBI" id="CHEBI:30864"/>
        <dbReference type="ChEBI" id="CHEBI:132124"/>
        <dbReference type="EC" id="1.3.5.2"/>
    </reaction>
</comment>
<dbReference type="InterPro" id="IPR050074">
    <property type="entry name" value="DHO_dehydrogenase"/>
</dbReference>
<dbReference type="NCBIfam" id="NF003652">
    <property type="entry name" value="PRK05286.2-5"/>
    <property type="match status" value="1"/>
</dbReference>
<dbReference type="GO" id="GO:0106430">
    <property type="term" value="F:dihydroorotate dehydrogenase (quinone) activity"/>
    <property type="evidence" value="ECO:0007669"/>
    <property type="project" value="UniProtKB-EC"/>
</dbReference>
<comment type="subcellular location">
    <subcellularLocation>
        <location evidence="3">Membrane</location>
    </subcellularLocation>
</comment>
<keyword evidence="11" id="KW-0560">Oxidoreductase</keyword>
<organism evidence="16 17">
    <name type="scientific">Acidomonas methanolica NBRC 104435</name>
    <dbReference type="NCBI Taxonomy" id="1231351"/>
    <lineage>
        <taxon>Bacteria</taxon>
        <taxon>Pseudomonadati</taxon>
        <taxon>Pseudomonadota</taxon>
        <taxon>Alphaproteobacteria</taxon>
        <taxon>Acetobacterales</taxon>
        <taxon>Acetobacteraceae</taxon>
        <taxon>Acidomonas</taxon>
    </lineage>
</organism>
<evidence type="ECO:0000256" key="7">
    <source>
        <dbReference type="ARBA" id="ARBA00018366"/>
    </source>
</evidence>
<dbReference type="NCBIfam" id="NF003645">
    <property type="entry name" value="PRK05286.1-2"/>
    <property type="match status" value="1"/>
</dbReference>
<comment type="similarity">
    <text evidence="5">Belongs to the dihydroorotate dehydrogenase family. Type 2 subfamily.</text>
</comment>
<dbReference type="InterPro" id="IPR013785">
    <property type="entry name" value="Aldolase_TIM"/>
</dbReference>
<reference evidence="17" key="1">
    <citation type="journal article" date="2014" name="FEMS Microbiol. Lett.">
        <title>Draft Genomic DNA Sequence of the Facultatively Methylotrophic Bacterium Acidomonas methanolica type strain MB58.</title>
        <authorList>
            <person name="Higashiura N."/>
            <person name="Hadano H."/>
            <person name="Hirakawa H."/>
            <person name="Matsutani M."/>
            <person name="Takabe S."/>
            <person name="Matsushita K."/>
            <person name="Azuma Y."/>
        </authorList>
    </citation>
    <scope>NUCLEOTIDE SEQUENCE [LARGE SCALE GENOMIC DNA]</scope>
    <source>
        <strain evidence="17">MB58</strain>
    </source>
</reference>
<dbReference type="Gene3D" id="3.20.20.70">
    <property type="entry name" value="Aldolase class I"/>
    <property type="match status" value="1"/>
</dbReference>
<dbReference type="AlphaFoldDB" id="A0A023D5Y1"/>
<sequence>MSLLDTLPVSLLRRLDPETAHETAIHALALGLTPFAPHDVPQLATRALGLRFPNPIGLAAGFDKDARAIRPLARLGFGFVEAGTVTPRPQQGNPRPRLFRLTEDRAIINRMGFNGCGIDRFCRRLARLHRPRPNGGPHGVGRTPIGANLGINKTGADPLRDYPELVARVSPYVDYITINLSSPNTPGLRDLQSAAFLAAMLDAVAARNPHRPPLLIKLAPDLPPDVLGSVIEAAIAHKADGLILGNTTISRPAGLRDLHATESGGLSGRPLRPLAIDMLRRAADLAQGRLILVACGGIETGRDILDRLLAGADLVQVYSAFIFEGPALLPRLKRELLDAMRKQGFETVEDARTAGKRA</sequence>
<comment type="caution">
    <text evidence="16">The sequence shown here is derived from an EMBL/GenBank/DDBJ whole genome shotgun (WGS) entry which is preliminary data.</text>
</comment>
<dbReference type="GO" id="GO:0006207">
    <property type="term" value="P:'de novo' pyrimidine nucleobase biosynthetic process"/>
    <property type="evidence" value="ECO:0007669"/>
    <property type="project" value="UniProtKB-UniRule"/>
</dbReference>
<dbReference type="NCBIfam" id="TIGR01036">
    <property type="entry name" value="pyrD_sub2"/>
    <property type="match status" value="1"/>
</dbReference>
<dbReference type="InterPro" id="IPR001295">
    <property type="entry name" value="Dihydroorotate_DH_CS"/>
</dbReference>
<evidence type="ECO:0000256" key="1">
    <source>
        <dbReference type="ARBA" id="ARBA00001917"/>
    </source>
</evidence>
<dbReference type="InterPro" id="IPR005720">
    <property type="entry name" value="Dihydroorotate_DH_cat"/>
</dbReference>
<gene>
    <name evidence="16" type="ORF">Amme_050_024</name>
</gene>